<name>A0A553SUJ5_NIACI</name>
<dbReference type="Gene3D" id="1.10.287.1490">
    <property type="match status" value="1"/>
</dbReference>
<reference evidence="5" key="1">
    <citation type="submission" date="2018-10" db="EMBL/GenBank/DDBJ databases">
        <title>FDA dAtabase for Regulatory Grade micrObial Sequences (FDA-ARGOS): Supporting development and validation of Infectious Disease Dx tests.</title>
        <authorList>
            <person name="Minogue T."/>
            <person name="Wolcott M."/>
            <person name="Wasieloski L."/>
            <person name="Aguilar W."/>
            <person name="Moore D."/>
            <person name="Tallon L."/>
            <person name="Sadzewicz L."/>
            <person name="Sengamalay N."/>
            <person name="Ott S."/>
            <person name="Godinez A."/>
            <person name="Nagaraj S."/>
            <person name="Vavikolanu K."/>
            <person name="Vyas G."/>
            <person name="Nadendla S."/>
            <person name="George J."/>
            <person name="Sichtig H."/>
        </authorList>
    </citation>
    <scope>NUCLEOTIDE SEQUENCE [LARGE SCALE GENOMIC DNA]</scope>
    <source>
        <strain evidence="5">FDAARGOS_343</strain>
    </source>
</reference>
<feature type="region of interest" description="Disordered" evidence="1">
    <location>
        <begin position="180"/>
        <end position="204"/>
    </location>
</feature>
<evidence type="ECO:0000256" key="2">
    <source>
        <dbReference type="SAM" id="Phobius"/>
    </source>
</evidence>
<keyword evidence="2" id="KW-0472">Membrane</keyword>
<dbReference type="Proteomes" id="UP000319837">
    <property type="component" value="Unassembled WGS sequence"/>
</dbReference>
<protein>
    <recommendedName>
        <fullName evidence="3">Excalibur calcium-binding domain-containing protein</fullName>
    </recommendedName>
</protein>
<dbReference type="Pfam" id="PF05901">
    <property type="entry name" value="Excalibur"/>
    <property type="match status" value="1"/>
</dbReference>
<keyword evidence="2" id="KW-0812">Transmembrane</keyword>
<feature type="domain" description="Excalibur calcium-binding" evidence="3">
    <location>
        <begin position="206"/>
        <end position="242"/>
    </location>
</feature>
<accession>A0A553SUJ5</accession>
<dbReference type="InterPro" id="IPR008613">
    <property type="entry name" value="Excalibur_Ca-bd_domain"/>
</dbReference>
<comment type="caution">
    <text evidence="4">The sequence shown here is derived from an EMBL/GenBank/DDBJ whole genome shotgun (WGS) entry which is preliminary data.</text>
</comment>
<keyword evidence="2" id="KW-1133">Transmembrane helix</keyword>
<sequence>MLLGCLILESLVYIGLFLFIFAICYLVFHFIRKLKNRQKRISKLLLLIPLIGGILFFSIGVPYIDSGETQKLNESLEANTKLQAEVKKLNTKLTEFESTNVELTSKNKELTADNKELSAKVEDGTSAEKDLNVQKESLEKDKQKLEDNVTDLEKEIKTLKNNVSDLEGDLASAKKEATTASANVSSQSSSNQTTASTTSSSSGSEYFANCTELRAVYPNGVDSSHPAYQSKMDRDKDNYACER</sequence>
<evidence type="ECO:0000256" key="1">
    <source>
        <dbReference type="SAM" id="MobiDB-lite"/>
    </source>
</evidence>
<feature type="transmembrane region" description="Helical" evidence="2">
    <location>
        <begin position="44"/>
        <end position="64"/>
    </location>
</feature>
<evidence type="ECO:0000313" key="5">
    <source>
        <dbReference type="Proteomes" id="UP000319837"/>
    </source>
</evidence>
<proteinExistence type="predicted"/>
<feature type="compositionally biased region" description="Basic and acidic residues" evidence="1">
    <location>
        <begin position="231"/>
        <end position="243"/>
    </location>
</feature>
<feature type="transmembrane region" description="Helical" evidence="2">
    <location>
        <begin position="12"/>
        <end position="32"/>
    </location>
</feature>
<feature type="compositionally biased region" description="Low complexity" evidence="1">
    <location>
        <begin position="180"/>
        <end position="202"/>
    </location>
</feature>
<evidence type="ECO:0000313" key="4">
    <source>
        <dbReference type="EMBL" id="TRZ40648.1"/>
    </source>
</evidence>
<organism evidence="4 5">
    <name type="scientific">Niallia circulans</name>
    <name type="common">Bacillus circulans</name>
    <dbReference type="NCBI Taxonomy" id="1397"/>
    <lineage>
        <taxon>Bacteria</taxon>
        <taxon>Bacillati</taxon>
        <taxon>Bacillota</taxon>
        <taxon>Bacilli</taxon>
        <taxon>Bacillales</taxon>
        <taxon>Bacillaceae</taxon>
        <taxon>Niallia</taxon>
    </lineage>
</organism>
<feature type="region of interest" description="Disordered" evidence="1">
    <location>
        <begin position="218"/>
        <end position="243"/>
    </location>
</feature>
<dbReference type="AlphaFoldDB" id="A0A553SUJ5"/>
<evidence type="ECO:0000259" key="3">
    <source>
        <dbReference type="SMART" id="SM00894"/>
    </source>
</evidence>
<gene>
    <name evidence="4" type="ORF">CEQ21_07050</name>
</gene>
<dbReference type="EMBL" id="RIBP01000001">
    <property type="protein sequence ID" value="TRZ40648.1"/>
    <property type="molecule type" value="Genomic_DNA"/>
</dbReference>
<dbReference type="SMART" id="SM00894">
    <property type="entry name" value="Excalibur"/>
    <property type="match status" value="1"/>
</dbReference>
<dbReference type="SUPFAM" id="SSF90257">
    <property type="entry name" value="Myosin rod fragments"/>
    <property type="match status" value="1"/>
</dbReference>